<dbReference type="Gene3D" id="3.40.50.300">
    <property type="entry name" value="P-loop containing nucleotide triphosphate hydrolases"/>
    <property type="match status" value="1"/>
</dbReference>
<keyword evidence="3" id="KW-0067">ATP-binding</keyword>
<dbReference type="Proteomes" id="UP001501699">
    <property type="component" value="Unassembled WGS sequence"/>
</dbReference>
<reference evidence="5" key="1">
    <citation type="journal article" date="2019" name="Int. J. Syst. Evol. Microbiol.">
        <title>The Global Catalogue of Microorganisms (GCM) 10K type strain sequencing project: providing services to taxonomists for standard genome sequencing and annotation.</title>
        <authorList>
            <consortium name="The Broad Institute Genomics Platform"/>
            <consortium name="The Broad Institute Genome Sequencing Center for Infectious Disease"/>
            <person name="Wu L."/>
            <person name="Ma J."/>
        </authorList>
    </citation>
    <scope>NUCLEOTIDE SEQUENCE [LARGE SCALE GENOMIC DNA]</scope>
    <source>
        <strain evidence="5">JCM 17714</strain>
    </source>
</reference>
<dbReference type="SUPFAM" id="SSF52540">
    <property type="entry name" value="P-loop containing nucleoside triphosphate hydrolases"/>
    <property type="match status" value="1"/>
</dbReference>
<keyword evidence="5" id="KW-1185">Reference proteome</keyword>
<comment type="caution">
    <text evidence="4">The sequence shown here is derived from an EMBL/GenBank/DDBJ whole genome shotgun (WGS) entry which is preliminary data.</text>
</comment>
<organism evidence="4 5">
    <name type="scientific">Bartonella pachyuromydis</name>
    <dbReference type="NCBI Taxonomy" id="931097"/>
    <lineage>
        <taxon>Bacteria</taxon>
        <taxon>Pseudomonadati</taxon>
        <taxon>Pseudomonadota</taxon>
        <taxon>Alphaproteobacteria</taxon>
        <taxon>Hyphomicrobiales</taxon>
        <taxon>Bartonellaceae</taxon>
        <taxon>Bartonella</taxon>
    </lineage>
</organism>
<protein>
    <submittedName>
        <fullName evidence="4">Uncharacterized protein</fullName>
    </submittedName>
</protein>
<keyword evidence="2" id="KW-0547">Nucleotide-binding</keyword>
<keyword evidence="1" id="KW-0813">Transport</keyword>
<gene>
    <name evidence="4" type="ORF">GCM10023262_09560</name>
</gene>
<accession>A0ABP8VHC3</accession>
<evidence type="ECO:0000256" key="1">
    <source>
        <dbReference type="ARBA" id="ARBA00022448"/>
    </source>
</evidence>
<dbReference type="InterPro" id="IPR050319">
    <property type="entry name" value="ABC_transp_ATP-bind"/>
</dbReference>
<proteinExistence type="predicted"/>
<name>A0ABP8VHC3_9HYPH</name>
<dbReference type="EMBL" id="BAABJA010000005">
    <property type="protein sequence ID" value="GAA4663304.1"/>
    <property type="molecule type" value="Genomic_DNA"/>
</dbReference>
<sequence length="61" mass="6933">MSYLIIGHDLQVTKALPHEVIVMRNGEMVEYIPSDRIFSYPQNSYTKSLMAAAFSLDSHES</sequence>
<dbReference type="PANTHER" id="PTHR43776">
    <property type="entry name" value="TRANSPORT ATP-BINDING PROTEIN"/>
    <property type="match status" value="1"/>
</dbReference>
<evidence type="ECO:0000256" key="3">
    <source>
        <dbReference type="ARBA" id="ARBA00022840"/>
    </source>
</evidence>
<dbReference type="InterPro" id="IPR027417">
    <property type="entry name" value="P-loop_NTPase"/>
</dbReference>
<evidence type="ECO:0000256" key="2">
    <source>
        <dbReference type="ARBA" id="ARBA00022741"/>
    </source>
</evidence>
<evidence type="ECO:0000313" key="4">
    <source>
        <dbReference type="EMBL" id="GAA4663304.1"/>
    </source>
</evidence>
<evidence type="ECO:0000313" key="5">
    <source>
        <dbReference type="Proteomes" id="UP001501699"/>
    </source>
</evidence>